<feature type="region of interest" description="Disordered" evidence="1">
    <location>
        <begin position="166"/>
        <end position="211"/>
    </location>
</feature>
<gene>
    <name evidence="2" type="ORF">E2C01_009678</name>
</gene>
<keyword evidence="3" id="KW-1185">Reference proteome</keyword>
<protein>
    <submittedName>
        <fullName evidence="2">Uncharacterized protein</fullName>
    </submittedName>
</protein>
<name>A0A5B7D6D9_PORTR</name>
<evidence type="ECO:0000256" key="1">
    <source>
        <dbReference type="SAM" id="MobiDB-lite"/>
    </source>
</evidence>
<organism evidence="2 3">
    <name type="scientific">Portunus trituberculatus</name>
    <name type="common">Swimming crab</name>
    <name type="synonym">Neptunus trituberculatus</name>
    <dbReference type="NCBI Taxonomy" id="210409"/>
    <lineage>
        <taxon>Eukaryota</taxon>
        <taxon>Metazoa</taxon>
        <taxon>Ecdysozoa</taxon>
        <taxon>Arthropoda</taxon>
        <taxon>Crustacea</taxon>
        <taxon>Multicrustacea</taxon>
        <taxon>Malacostraca</taxon>
        <taxon>Eumalacostraca</taxon>
        <taxon>Eucarida</taxon>
        <taxon>Decapoda</taxon>
        <taxon>Pleocyemata</taxon>
        <taxon>Brachyura</taxon>
        <taxon>Eubrachyura</taxon>
        <taxon>Portunoidea</taxon>
        <taxon>Portunidae</taxon>
        <taxon>Portuninae</taxon>
        <taxon>Portunus</taxon>
    </lineage>
</organism>
<dbReference type="AlphaFoldDB" id="A0A5B7D6D9"/>
<evidence type="ECO:0000313" key="2">
    <source>
        <dbReference type="EMBL" id="MPC16841.1"/>
    </source>
</evidence>
<evidence type="ECO:0000313" key="3">
    <source>
        <dbReference type="Proteomes" id="UP000324222"/>
    </source>
</evidence>
<sequence length="250" mass="26613">MQLEINHISAPLTQWCAEQYVWLLLPSSSPLAQVEGRVVTHRALRLEGAKHVAHCLPSCGGLSAVIGGDDEVRNALLHVVVGRLWWSLSHVHHCSVCWLSVWLPPADDGIGDRASVTVHVTAALARHHHCCGGRVGLDIHLQVVHVTVLLNVGQNEGLAHESRPTYEHTLDPASSSVSSASSSSTGTPSSSSEDTLSSLSSTSGASSTSTPFTTSLPDFTASFPTFRGRTVLGGRPLLVPPLDFMPFPVE</sequence>
<proteinExistence type="predicted"/>
<feature type="compositionally biased region" description="Low complexity" evidence="1">
    <location>
        <begin position="172"/>
        <end position="211"/>
    </location>
</feature>
<dbReference type="Proteomes" id="UP000324222">
    <property type="component" value="Unassembled WGS sequence"/>
</dbReference>
<reference evidence="2 3" key="1">
    <citation type="submission" date="2019-05" db="EMBL/GenBank/DDBJ databases">
        <title>Another draft genome of Portunus trituberculatus and its Hox gene families provides insights of decapod evolution.</title>
        <authorList>
            <person name="Jeong J.-H."/>
            <person name="Song I."/>
            <person name="Kim S."/>
            <person name="Choi T."/>
            <person name="Kim D."/>
            <person name="Ryu S."/>
            <person name="Kim W."/>
        </authorList>
    </citation>
    <scope>NUCLEOTIDE SEQUENCE [LARGE SCALE GENOMIC DNA]</scope>
    <source>
        <tissue evidence="2">Muscle</tissue>
    </source>
</reference>
<comment type="caution">
    <text evidence="2">The sequence shown here is derived from an EMBL/GenBank/DDBJ whole genome shotgun (WGS) entry which is preliminary data.</text>
</comment>
<accession>A0A5B7D6D9</accession>
<dbReference type="EMBL" id="VSRR010000542">
    <property type="protein sequence ID" value="MPC16841.1"/>
    <property type="molecule type" value="Genomic_DNA"/>
</dbReference>